<evidence type="ECO:0000259" key="7">
    <source>
        <dbReference type="PROSITE" id="PS50106"/>
    </source>
</evidence>
<dbReference type="InterPro" id="IPR009003">
    <property type="entry name" value="Peptidase_S1_PA"/>
</dbReference>
<keyword evidence="9" id="KW-1185">Reference proteome</keyword>
<keyword evidence="5" id="KW-0053">Apoptosis</keyword>
<dbReference type="PRINTS" id="PR00834">
    <property type="entry name" value="PROTEASES2C"/>
</dbReference>
<dbReference type="EMBL" id="ML978123">
    <property type="protein sequence ID" value="KAF2102287.1"/>
    <property type="molecule type" value="Genomic_DNA"/>
</dbReference>
<dbReference type="GO" id="GO:0006915">
    <property type="term" value="P:apoptotic process"/>
    <property type="evidence" value="ECO:0007669"/>
    <property type="project" value="UniProtKB-KW"/>
</dbReference>
<gene>
    <name evidence="8" type="ORF">NA57DRAFT_35731</name>
</gene>
<sequence length="914" mass="101329">MEIKWQDTIEEVKKHVVRLRYYLPFSWDGEEVHTAAGTGFLVEGGYILTNKHIVGSGGFRGRCTFWDKKEADVFPIYRDPEHDFGILRVCPKFAESHDLTGLQLKPEEARVGVEICVIGNDYDSELSISKGVISRLDKNSNSSYPNTNMIQAAAGAKSGSSGSPVVTLDGHVVGLMASGYLLANINYFVPLDRIAHILHTILTGNVVRRGTLQTQWLIKSFEECRRLGLESSSKKAIQSAFPDEVSMLIAEKVLKDGPASGHLEAGDILLRINGKPIVQFSALNELMDNHIGDELDILFSRNGKEMSCSIKVQDFADISPTRVFCFGGWSFHELPYIKALEYGVPVKGVLFSGGCGTVKLSSGDPLILSVDDEETPDLDTFIRVIRSKRADQHRAQVKYRSLTNLHLEKTEIAMIDRQWKAMSIGERNDNTGLWQFEKISDFLPAEPQSRSVATMAIRKNPSIPEAITRLQAGLVQVETYIPTCFSDNDEGWKDGFGMVVDDKKGYVLVSRDTVPHNRCHVTLIVGASLKINATVRYIHPLLNCILLQYDAALVDGSVRAIKFSGAPVTQGEKAYFLRMEKGAKSYIEETVVVLTETTQASFRSMNIDIVEVNTNVTKNGLLASADGSVKANWIIYPESNDGLMTVQLLPILDRIRMGDFSNLQVIDVQFETLELAKAADLGVSRDWIARVGAEDPDHPHLFQVSKVNAGYTGPLEDGDILLTLNGNIVTRAVQLDVQFFGPSHDARIVRKGKELTQKVSTSRTDDIETSQILYTCGLYVHRPPYSKRQTGSEIFSEVYISYWNLGSPAALYGLNKLVSVTKVNGESTLTLEAFCNALMKIEDGVFFKIEGFSKGKEPKIATIQKDELYHPTIMMFKDSTSPTGWGALTLPEYMEKYGSGQAELEIRPSPDSTM</sequence>
<dbReference type="InterPro" id="IPR025926">
    <property type="entry name" value="PDZ-like_dom"/>
</dbReference>
<evidence type="ECO:0000256" key="4">
    <source>
        <dbReference type="ARBA" id="ARBA00021524"/>
    </source>
</evidence>
<evidence type="ECO:0000256" key="5">
    <source>
        <dbReference type="ARBA" id="ARBA00022703"/>
    </source>
</evidence>
<feature type="domain" description="PDZ" evidence="7">
    <location>
        <begin position="227"/>
        <end position="277"/>
    </location>
</feature>
<evidence type="ECO:0000313" key="8">
    <source>
        <dbReference type="EMBL" id="KAF2102287.1"/>
    </source>
</evidence>
<dbReference type="SUPFAM" id="SSF50156">
    <property type="entry name" value="PDZ domain-like"/>
    <property type="match status" value="1"/>
</dbReference>
<dbReference type="GO" id="GO:0004252">
    <property type="term" value="F:serine-type endopeptidase activity"/>
    <property type="evidence" value="ECO:0007669"/>
    <property type="project" value="InterPro"/>
</dbReference>
<dbReference type="Pfam" id="PF12812">
    <property type="entry name" value="PDZ_1"/>
    <property type="match status" value="1"/>
</dbReference>
<dbReference type="SUPFAM" id="SSF50494">
    <property type="entry name" value="Trypsin-like serine proteases"/>
    <property type="match status" value="2"/>
</dbReference>
<dbReference type="PANTHER" id="PTHR46366:SF8">
    <property type="entry name" value="PRO-APOPTOTIC SERINE PROTEASE NMA111"/>
    <property type="match status" value="1"/>
</dbReference>
<dbReference type="PANTHER" id="PTHR46366">
    <property type="entry name" value="PRO-APOPTOTIC SERINE PROTEASE NMA111"/>
    <property type="match status" value="1"/>
</dbReference>
<name>A0A9P4IPR1_9PEZI</name>
<evidence type="ECO:0000256" key="2">
    <source>
        <dbReference type="ARBA" id="ARBA00010541"/>
    </source>
</evidence>
<dbReference type="OrthoDB" id="4217619at2759"/>
<dbReference type="Gene3D" id="2.40.10.10">
    <property type="entry name" value="Trypsin-like serine proteases"/>
    <property type="match status" value="2"/>
</dbReference>
<organism evidence="8 9">
    <name type="scientific">Rhizodiscina lignyota</name>
    <dbReference type="NCBI Taxonomy" id="1504668"/>
    <lineage>
        <taxon>Eukaryota</taxon>
        <taxon>Fungi</taxon>
        <taxon>Dikarya</taxon>
        <taxon>Ascomycota</taxon>
        <taxon>Pezizomycotina</taxon>
        <taxon>Dothideomycetes</taxon>
        <taxon>Pleosporomycetidae</taxon>
        <taxon>Aulographales</taxon>
        <taxon>Rhizodiscinaceae</taxon>
        <taxon>Rhizodiscina</taxon>
    </lineage>
</organism>
<dbReference type="Pfam" id="PF13365">
    <property type="entry name" value="Trypsin_2"/>
    <property type="match status" value="1"/>
</dbReference>
<comment type="function">
    <text evidence="1">Nuclear serine protease which mediates apoptosis.</text>
</comment>
<evidence type="ECO:0000256" key="3">
    <source>
        <dbReference type="ARBA" id="ARBA00020338"/>
    </source>
</evidence>
<evidence type="ECO:0000256" key="6">
    <source>
        <dbReference type="ARBA" id="ARBA00022737"/>
    </source>
</evidence>
<reference evidence="8" key="1">
    <citation type="journal article" date="2020" name="Stud. Mycol.">
        <title>101 Dothideomycetes genomes: a test case for predicting lifestyles and emergence of pathogens.</title>
        <authorList>
            <person name="Haridas S."/>
            <person name="Albert R."/>
            <person name="Binder M."/>
            <person name="Bloem J."/>
            <person name="Labutti K."/>
            <person name="Salamov A."/>
            <person name="Andreopoulos B."/>
            <person name="Baker S."/>
            <person name="Barry K."/>
            <person name="Bills G."/>
            <person name="Bluhm B."/>
            <person name="Cannon C."/>
            <person name="Castanera R."/>
            <person name="Culley D."/>
            <person name="Daum C."/>
            <person name="Ezra D."/>
            <person name="Gonzalez J."/>
            <person name="Henrissat B."/>
            <person name="Kuo A."/>
            <person name="Liang C."/>
            <person name="Lipzen A."/>
            <person name="Lutzoni F."/>
            <person name="Magnuson J."/>
            <person name="Mondo S."/>
            <person name="Nolan M."/>
            <person name="Ohm R."/>
            <person name="Pangilinan J."/>
            <person name="Park H.-J."/>
            <person name="Ramirez L."/>
            <person name="Alfaro M."/>
            <person name="Sun H."/>
            <person name="Tritt A."/>
            <person name="Yoshinaga Y."/>
            <person name="Zwiers L.-H."/>
            <person name="Turgeon B."/>
            <person name="Goodwin S."/>
            <person name="Spatafora J."/>
            <person name="Crous P."/>
            <person name="Grigoriev I."/>
        </authorList>
    </citation>
    <scope>NUCLEOTIDE SEQUENCE</scope>
    <source>
        <strain evidence="8">CBS 133067</strain>
    </source>
</reference>
<dbReference type="AlphaFoldDB" id="A0A9P4IPR1"/>
<dbReference type="InterPro" id="IPR043504">
    <property type="entry name" value="Peptidase_S1_PA_chymotrypsin"/>
</dbReference>
<evidence type="ECO:0000256" key="1">
    <source>
        <dbReference type="ARBA" id="ARBA00002558"/>
    </source>
</evidence>
<protein>
    <recommendedName>
        <fullName evidence="3">Pro-apoptotic serine protease NMA111</fullName>
    </recommendedName>
    <alternativeName>
        <fullName evidence="4">Pro-apoptotic serine protease nma111</fullName>
    </alternativeName>
</protein>
<dbReference type="Proteomes" id="UP000799772">
    <property type="component" value="Unassembled WGS sequence"/>
</dbReference>
<dbReference type="InterPro" id="IPR001478">
    <property type="entry name" value="PDZ"/>
</dbReference>
<accession>A0A9P4IPR1</accession>
<dbReference type="PROSITE" id="PS50106">
    <property type="entry name" value="PDZ"/>
    <property type="match status" value="1"/>
</dbReference>
<proteinExistence type="inferred from homology"/>
<comment type="caution">
    <text evidence="8">The sequence shown here is derived from an EMBL/GenBank/DDBJ whole genome shotgun (WGS) entry which is preliminary data.</text>
</comment>
<evidence type="ECO:0000313" key="9">
    <source>
        <dbReference type="Proteomes" id="UP000799772"/>
    </source>
</evidence>
<comment type="similarity">
    <text evidence="2">Belongs to the peptidase S1C family.</text>
</comment>
<dbReference type="InterPro" id="IPR001940">
    <property type="entry name" value="Peptidase_S1C"/>
</dbReference>
<dbReference type="GO" id="GO:0006508">
    <property type="term" value="P:proteolysis"/>
    <property type="evidence" value="ECO:0007669"/>
    <property type="project" value="InterPro"/>
</dbReference>
<keyword evidence="6" id="KW-0677">Repeat</keyword>
<dbReference type="InterPro" id="IPR036034">
    <property type="entry name" value="PDZ_sf"/>
</dbReference>
<dbReference type="Gene3D" id="2.30.42.10">
    <property type="match status" value="1"/>
</dbReference>